<reference evidence="3 4" key="1">
    <citation type="journal article" date="2024" name="Commun. Biol.">
        <title>Comparative genomic analysis of thermophilic fungi reveals convergent evolutionary adaptations and gene losses.</title>
        <authorList>
            <person name="Steindorff A.S."/>
            <person name="Aguilar-Pontes M.V."/>
            <person name="Robinson A.J."/>
            <person name="Andreopoulos B."/>
            <person name="LaButti K."/>
            <person name="Kuo A."/>
            <person name="Mondo S."/>
            <person name="Riley R."/>
            <person name="Otillar R."/>
            <person name="Haridas S."/>
            <person name="Lipzen A."/>
            <person name="Grimwood J."/>
            <person name="Schmutz J."/>
            <person name="Clum A."/>
            <person name="Reid I.D."/>
            <person name="Moisan M.C."/>
            <person name="Butler G."/>
            <person name="Nguyen T.T.M."/>
            <person name="Dewar K."/>
            <person name="Conant G."/>
            <person name="Drula E."/>
            <person name="Henrissat B."/>
            <person name="Hansel C."/>
            <person name="Singer S."/>
            <person name="Hutchinson M.I."/>
            <person name="de Vries R.P."/>
            <person name="Natvig D.O."/>
            <person name="Powell A.J."/>
            <person name="Tsang A."/>
            <person name="Grigoriev I.V."/>
        </authorList>
    </citation>
    <scope>NUCLEOTIDE SEQUENCE [LARGE SCALE GENOMIC DNA]</scope>
    <source>
        <strain evidence="3 4">CBS 494.80</strain>
    </source>
</reference>
<dbReference type="Proteomes" id="UP001595075">
    <property type="component" value="Unassembled WGS sequence"/>
</dbReference>
<keyword evidence="4" id="KW-1185">Reference proteome</keyword>
<evidence type="ECO:0000313" key="3">
    <source>
        <dbReference type="EMBL" id="KAL2068364.1"/>
    </source>
</evidence>
<keyword evidence="1" id="KW-1133">Transmembrane helix</keyword>
<keyword evidence="1" id="KW-0812">Transmembrane</keyword>
<evidence type="ECO:0000256" key="2">
    <source>
        <dbReference type="SAM" id="SignalP"/>
    </source>
</evidence>
<accession>A0ABR4CEI5</accession>
<proteinExistence type="predicted"/>
<name>A0ABR4CEI5_9HELO</name>
<comment type="caution">
    <text evidence="3">The sequence shown here is derived from an EMBL/GenBank/DDBJ whole genome shotgun (WGS) entry which is preliminary data.</text>
</comment>
<evidence type="ECO:0000256" key="1">
    <source>
        <dbReference type="SAM" id="Phobius"/>
    </source>
</evidence>
<organism evidence="3 4">
    <name type="scientific">Oculimacula yallundae</name>
    <dbReference type="NCBI Taxonomy" id="86028"/>
    <lineage>
        <taxon>Eukaryota</taxon>
        <taxon>Fungi</taxon>
        <taxon>Dikarya</taxon>
        <taxon>Ascomycota</taxon>
        <taxon>Pezizomycotina</taxon>
        <taxon>Leotiomycetes</taxon>
        <taxon>Helotiales</taxon>
        <taxon>Ploettnerulaceae</taxon>
        <taxon>Oculimacula</taxon>
    </lineage>
</organism>
<feature type="transmembrane region" description="Helical" evidence="1">
    <location>
        <begin position="402"/>
        <end position="421"/>
    </location>
</feature>
<dbReference type="EMBL" id="JAZHXI010000009">
    <property type="protein sequence ID" value="KAL2068364.1"/>
    <property type="molecule type" value="Genomic_DNA"/>
</dbReference>
<feature type="transmembrane region" description="Helical" evidence="1">
    <location>
        <begin position="269"/>
        <end position="293"/>
    </location>
</feature>
<protein>
    <submittedName>
        <fullName evidence="3">Uncharacterized protein</fullName>
    </submittedName>
</protein>
<keyword evidence="1" id="KW-0472">Membrane</keyword>
<feature type="chain" id="PRO_5046540187" evidence="2">
    <location>
        <begin position="23"/>
        <end position="538"/>
    </location>
</feature>
<sequence>MTVFSTTLFLLLLILKFAGVAADGLIPGSNASVSCDGSSATEVISDIELNNINVTVLVATCRRVCYVVLGSGNPVRIFVLQMALQVFCIHVSSPAKLSTGYGWTRDDDILFHPSYAGITIRTATTADNWNCQRAIVPAYLAEDIIAGKIIRVGLSDQHILLFVSFYGSIGSLPAKTFHLRDNYSRPVTILTDVDFRRSDAQLFQALTTLIITFTSSYAPKIDLPLYYALSEACDLQNRVVGETGGADQSQVSSATEYFTSIAVKDRSPLIRLALVLQSLVYLLWIGGEAFGYLMQKRQFNEAFERLLEKLLPHEEALIRLIWKRRRNERLRRQIRKQTPKNPKSIQSKNLVKRLSHLILGFFGHGTFLMVNILPIINGVILLDEARWKALHLSVEGIHDNTWGYGQTTAVLIWAPFLLEAIKEIIKHEKKLLADVATTSAIDLEERPAEGPVISGALSTDVPTGRRGLTVSGDRSIQQDRDIEDELEPAVSGVARRDTEARIEGRSGVGQQNTDRAVTWQHEITRDMPAARDLRRRFT</sequence>
<gene>
    <name evidence="3" type="ORF">VTL71DRAFT_16462</name>
</gene>
<feature type="signal peptide" evidence="2">
    <location>
        <begin position="1"/>
        <end position="22"/>
    </location>
</feature>
<evidence type="ECO:0000313" key="4">
    <source>
        <dbReference type="Proteomes" id="UP001595075"/>
    </source>
</evidence>
<keyword evidence="2" id="KW-0732">Signal</keyword>
<feature type="transmembrane region" description="Helical" evidence="1">
    <location>
        <begin position="357"/>
        <end position="382"/>
    </location>
</feature>